<reference evidence="3 4" key="1">
    <citation type="submission" date="2017-03" db="EMBL/GenBank/DDBJ databases">
        <authorList>
            <person name="Afonso C.L."/>
            <person name="Miller P.J."/>
            <person name="Scott M.A."/>
            <person name="Spackman E."/>
            <person name="Goraichik I."/>
            <person name="Dimitrov K.M."/>
            <person name="Suarez D.L."/>
            <person name="Swayne D.E."/>
        </authorList>
    </citation>
    <scope>NUCLEOTIDE SEQUENCE [LARGE SCALE GENOMIC DNA]</scope>
    <source>
        <strain evidence="3">PRJEB14757</strain>
    </source>
</reference>
<dbReference type="EMBL" id="FWEV01000019">
    <property type="protein sequence ID" value="SLM27834.1"/>
    <property type="molecule type" value="Genomic_DNA"/>
</dbReference>
<protein>
    <submittedName>
        <fullName evidence="3">Uncharacterized protein</fullName>
    </submittedName>
</protein>
<keyword evidence="4" id="KW-1185">Reference proteome</keyword>
<gene>
    <name evidence="3" type="ORF">MTBBW1_1150007</name>
</gene>
<dbReference type="STRING" id="1246637.MTBBW1_1150007"/>
<dbReference type="OrthoDB" id="9819510at2"/>
<proteinExistence type="predicted"/>
<dbReference type="AlphaFoldDB" id="A0A1W1H5W6"/>
<sequence length="551" mass="61801">MNIITTFIKKLKGVFFRFVSTKIIVVIITNCAVFLIVELSEIVKQLLKSMNQSFLSVLYLVEGWLFATVNDIYSKFEELLTGLQEKVESALNSLMPEEFNIILSLIQFAAWLDALIKSIVSSIKSSVQATLNTVISPLLFLTGEISATLGEINGHFVDINQKITQEAHQIYDFIRNSLLTAQNTWNQELENFITAIVNAFAWYNEGVNAIETAANDQIIVIDAHNQTTQNIIDEIITRLSLGECTFNDISDLLLSSSGIDGIMPIPTTSLDIDYDQYKISIISPDLFSFNPSFPPLISWEVHFSPLEACLIQISTQLQTLESDILNLPVTVQNGFLNDFPDVFRSQLTGELKDLLVLAVTQLLIRKKDAIMAHFGTMKNSMTTHTGEIESKINDKANEIINKIQDAELQVLNNLPNLLSPSIERYFDKIVDAIEAAREQISADDVNITDFLPNAQEIESIMNTFEDFSPQTPPPAPETTEKSIVQNKSRNTRTRGSRNPALINPFKIQDVYRILCNNFSRTERLAIILAFAPTDIQVSTSDIVDLILQLEP</sequence>
<dbReference type="RefSeq" id="WP_080804282.1">
    <property type="nucleotide sequence ID" value="NZ_LT828546.1"/>
</dbReference>
<evidence type="ECO:0000313" key="3">
    <source>
        <dbReference type="EMBL" id="SLM27834.1"/>
    </source>
</evidence>
<evidence type="ECO:0000313" key="4">
    <source>
        <dbReference type="Proteomes" id="UP000191931"/>
    </source>
</evidence>
<evidence type="ECO:0000256" key="1">
    <source>
        <dbReference type="SAM" id="MobiDB-lite"/>
    </source>
</evidence>
<feature type="transmembrane region" description="Helical" evidence="2">
    <location>
        <begin position="15"/>
        <end position="37"/>
    </location>
</feature>
<keyword evidence="2" id="KW-0472">Membrane</keyword>
<evidence type="ECO:0000256" key="2">
    <source>
        <dbReference type="SAM" id="Phobius"/>
    </source>
</evidence>
<dbReference type="Proteomes" id="UP000191931">
    <property type="component" value="Unassembled WGS sequence"/>
</dbReference>
<keyword evidence="2" id="KW-0812">Transmembrane</keyword>
<keyword evidence="2" id="KW-1133">Transmembrane helix</keyword>
<name>A0A1W1H5W6_9BACT</name>
<feature type="region of interest" description="Disordered" evidence="1">
    <location>
        <begin position="468"/>
        <end position="498"/>
    </location>
</feature>
<organism evidence="3 4">
    <name type="scientific">Desulfamplus magnetovallimortis</name>
    <dbReference type="NCBI Taxonomy" id="1246637"/>
    <lineage>
        <taxon>Bacteria</taxon>
        <taxon>Pseudomonadati</taxon>
        <taxon>Thermodesulfobacteriota</taxon>
        <taxon>Desulfobacteria</taxon>
        <taxon>Desulfobacterales</taxon>
        <taxon>Desulfobacteraceae</taxon>
        <taxon>Desulfamplus</taxon>
    </lineage>
</organism>
<accession>A0A1W1H5W6</accession>